<proteinExistence type="predicted"/>
<accession>A0A6A3JWW3</accession>
<evidence type="ECO:0000259" key="2">
    <source>
        <dbReference type="Pfam" id="PF00005"/>
    </source>
</evidence>
<evidence type="ECO:0000313" key="5">
    <source>
        <dbReference type="EMBL" id="KAE9199384.1"/>
    </source>
</evidence>
<dbReference type="EMBL" id="QXGC01001073">
    <property type="protein sequence ID" value="KAE9212039.1"/>
    <property type="molecule type" value="Genomic_DNA"/>
</dbReference>
<dbReference type="Proteomes" id="UP000460718">
    <property type="component" value="Unassembled WGS sequence"/>
</dbReference>
<dbReference type="EMBL" id="QXGB01001264">
    <property type="protein sequence ID" value="KAE9193873.1"/>
    <property type="molecule type" value="Genomic_DNA"/>
</dbReference>
<dbReference type="Gene3D" id="3.40.50.300">
    <property type="entry name" value="P-loop containing nucleotide triphosphate hydrolases"/>
    <property type="match status" value="1"/>
</dbReference>
<evidence type="ECO:0000256" key="1">
    <source>
        <dbReference type="ARBA" id="ARBA00022448"/>
    </source>
</evidence>
<reference evidence="9 10" key="1">
    <citation type="submission" date="2018-09" db="EMBL/GenBank/DDBJ databases">
        <title>Genomic investigation of the strawberry pathogen Phytophthora fragariae indicates pathogenicity is determined by transcriptional variation in three key races.</title>
        <authorList>
            <person name="Adams T.M."/>
            <person name="Armitage A.D."/>
            <person name="Sobczyk M.K."/>
            <person name="Bates H.J."/>
            <person name="Dunwell J.M."/>
            <person name="Nellist C.F."/>
            <person name="Harrison R.J."/>
        </authorList>
    </citation>
    <scope>NUCLEOTIDE SEQUENCE [LARGE SCALE GENOMIC DNA]</scope>
    <source>
        <strain evidence="5 8">BC-1</strain>
        <strain evidence="6 10">BC-23</strain>
        <strain evidence="4 7">NOV-27</strain>
        <strain evidence="3 9">SCRP245</strain>
    </source>
</reference>
<gene>
    <name evidence="5" type="ORF">PF002_g22161</name>
    <name evidence="6" type="ORF">PF004_g15737</name>
    <name evidence="4" type="ORF">PF005_g17911</name>
    <name evidence="3" type="ORF">PF011_g15792</name>
</gene>
<evidence type="ECO:0000313" key="10">
    <source>
        <dbReference type="Proteomes" id="UP000476176"/>
    </source>
</evidence>
<evidence type="ECO:0000313" key="8">
    <source>
        <dbReference type="Proteomes" id="UP000440367"/>
    </source>
</evidence>
<dbReference type="Pfam" id="PF00005">
    <property type="entry name" value="ABC_tran"/>
    <property type="match status" value="1"/>
</dbReference>
<dbReference type="OrthoDB" id="113443at2759"/>
<keyword evidence="1" id="KW-0813">Transport</keyword>
<feature type="domain" description="ABC transporter" evidence="2">
    <location>
        <begin position="17"/>
        <end position="136"/>
    </location>
</feature>
<dbReference type="Proteomes" id="UP000440367">
    <property type="component" value="Unassembled WGS sequence"/>
</dbReference>
<dbReference type="EMBL" id="QXGD01001773">
    <property type="protein sequence ID" value="KAE9199384.1"/>
    <property type="molecule type" value="Genomic_DNA"/>
</dbReference>
<sequence length="168" mass="18260">MARLISVIGHTVTKRILRNVSCVLKPGAITLVLGQPGSGKSSLTKLLSGRFPKDKSVTIQGQVVYNGTPTAELHRRLPQFVAYVPQREKHYPELTVKETLEFAHAACGGELSERDASRLVNGTPEENTGALEAARAMTRHHPDVVIQQLGLENITHYNTCTLRASPAG</sequence>
<dbReference type="InterPro" id="IPR003439">
    <property type="entry name" value="ABC_transporter-like_ATP-bd"/>
</dbReference>
<dbReference type="Proteomes" id="UP000476176">
    <property type="component" value="Unassembled WGS sequence"/>
</dbReference>
<evidence type="ECO:0000313" key="9">
    <source>
        <dbReference type="Proteomes" id="UP000460718"/>
    </source>
</evidence>
<dbReference type="PANTHER" id="PTHR19241">
    <property type="entry name" value="ATP-BINDING CASSETTE TRANSPORTER"/>
    <property type="match status" value="1"/>
</dbReference>
<organism evidence="3 9">
    <name type="scientific">Phytophthora fragariae</name>
    <dbReference type="NCBI Taxonomy" id="53985"/>
    <lineage>
        <taxon>Eukaryota</taxon>
        <taxon>Sar</taxon>
        <taxon>Stramenopiles</taxon>
        <taxon>Oomycota</taxon>
        <taxon>Peronosporomycetes</taxon>
        <taxon>Peronosporales</taxon>
        <taxon>Peronosporaceae</taxon>
        <taxon>Phytophthora</taxon>
    </lineage>
</organism>
<dbReference type="GO" id="GO:0016887">
    <property type="term" value="F:ATP hydrolysis activity"/>
    <property type="evidence" value="ECO:0007669"/>
    <property type="project" value="InterPro"/>
</dbReference>
<dbReference type="Proteomes" id="UP000433483">
    <property type="component" value="Unassembled WGS sequence"/>
</dbReference>
<dbReference type="SUPFAM" id="SSF52540">
    <property type="entry name" value="P-loop containing nucleoside triphosphate hydrolases"/>
    <property type="match status" value="1"/>
</dbReference>
<dbReference type="EMBL" id="QXFW01001092">
    <property type="protein sequence ID" value="KAE8996704.1"/>
    <property type="molecule type" value="Genomic_DNA"/>
</dbReference>
<evidence type="ECO:0000313" key="3">
    <source>
        <dbReference type="EMBL" id="KAE8996704.1"/>
    </source>
</evidence>
<protein>
    <recommendedName>
        <fullName evidence="2">ABC transporter domain-containing protein</fullName>
    </recommendedName>
</protein>
<comment type="caution">
    <text evidence="3">The sequence shown here is derived from an EMBL/GenBank/DDBJ whole genome shotgun (WGS) entry which is preliminary data.</text>
</comment>
<evidence type="ECO:0000313" key="4">
    <source>
        <dbReference type="EMBL" id="KAE9193873.1"/>
    </source>
</evidence>
<evidence type="ECO:0000313" key="6">
    <source>
        <dbReference type="EMBL" id="KAE9212039.1"/>
    </source>
</evidence>
<evidence type="ECO:0000313" key="7">
    <source>
        <dbReference type="Proteomes" id="UP000433483"/>
    </source>
</evidence>
<dbReference type="GO" id="GO:0005524">
    <property type="term" value="F:ATP binding"/>
    <property type="evidence" value="ECO:0007669"/>
    <property type="project" value="InterPro"/>
</dbReference>
<dbReference type="AlphaFoldDB" id="A0A6A3JWW3"/>
<name>A0A6A3JWW3_9STRA</name>
<dbReference type="InterPro" id="IPR027417">
    <property type="entry name" value="P-loop_NTPase"/>
</dbReference>
<keyword evidence="7" id="KW-1185">Reference proteome</keyword>